<dbReference type="InterPro" id="IPR006918">
    <property type="entry name" value="COBRA_pln"/>
</dbReference>
<dbReference type="InterPro" id="IPR058353">
    <property type="entry name" value="DUF8040"/>
</dbReference>
<dbReference type="Pfam" id="PF26138">
    <property type="entry name" value="DUF8040"/>
    <property type="match status" value="1"/>
</dbReference>
<evidence type="ECO:0000259" key="7">
    <source>
        <dbReference type="Pfam" id="PF13359"/>
    </source>
</evidence>
<dbReference type="InterPro" id="IPR056900">
    <property type="entry name" value="COB_C"/>
</dbReference>
<name>A0A8B8ZK53_PHODC</name>
<evidence type="ECO:0000256" key="1">
    <source>
        <dbReference type="ARBA" id="ARBA00001968"/>
    </source>
</evidence>
<dbReference type="GO" id="GO:0005886">
    <property type="term" value="C:plasma membrane"/>
    <property type="evidence" value="ECO:0007669"/>
    <property type="project" value="TreeGrafter"/>
</dbReference>
<evidence type="ECO:0000256" key="3">
    <source>
        <dbReference type="ARBA" id="ARBA00022723"/>
    </source>
</evidence>
<evidence type="ECO:0000256" key="5">
    <source>
        <dbReference type="ARBA" id="ARBA00023180"/>
    </source>
</evidence>
<dbReference type="Pfam" id="PF25079">
    <property type="entry name" value="COB_C"/>
    <property type="match status" value="1"/>
</dbReference>
<evidence type="ECO:0000313" key="11">
    <source>
        <dbReference type="RefSeq" id="XP_038972054.1"/>
    </source>
</evidence>
<evidence type="ECO:0000256" key="6">
    <source>
        <dbReference type="SAM" id="Phobius"/>
    </source>
</evidence>
<accession>A0A8B8ZK53</accession>
<organism evidence="10 11">
    <name type="scientific">Phoenix dactylifera</name>
    <name type="common">Date palm</name>
    <dbReference type="NCBI Taxonomy" id="42345"/>
    <lineage>
        <taxon>Eukaryota</taxon>
        <taxon>Viridiplantae</taxon>
        <taxon>Streptophyta</taxon>
        <taxon>Embryophyta</taxon>
        <taxon>Tracheophyta</taxon>
        <taxon>Spermatophyta</taxon>
        <taxon>Magnoliopsida</taxon>
        <taxon>Liliopsida</taxon>
        <taxon>Arecaceae</taxon>
        <taxon>Coryphoideae</taxon>
        <taxon>Phoeniceae</taxon>
        <taxon>Phoenix</taxon>
    </lineage>
</organism>
<evidence type="ECO:0000256" key="2">
    <source>
        <dbReference type="ARBA" id="ARBA00005507"/>
    </source>
</evidence>
<evidence type="ECO:0000259" key="9">
    <source>
        <dbReference type="Pfam" id="PF26138"/>
    </source>
</evidence>
<dbReference type="AlphaFoldDB" id="A0A8B8ZK53"/>
<gene>
    <name evidence="11" type="primary">LOC103708480</name>
</gene>
<keyword evidence="6" id="KW-1133">Transmembrane helix</keyword>
<keyword evidence="6" id="KW-0812">Transmembrane</keyword>
<keyword evidence="4" id="KW-0732">Signal</keyword>
<dbReference type="KEGG" id="pda:103708480"/>
<dbReference type="InterPro" id="IPR027806">
    <property type="entry name" value="HARBI1_dom"/>
</dbReference>
<dbReference type="GO" id="GO:0010215">
    <property type="term" value="P:cellulose microfibril organization"/>
    <property type="evidence" value="ECO:0007669"/>
    <property type="project" value="InterPro"/>
</dbReference>
<proteinExistence type="inferred from homology"/>
<evidence type="ECO:0000256" key="4">
    <source>
        <dbReference type="ARBA" id="ARBA00022729"/>
    </source>
</evidence>
<protein>
    <submittedName>
        <fullName evidence="11">COBRA-like protein 7</fullName>
    </submittedName>
</protein>
<feature type="domain" description="DDE Tnp4" evidence="7">
    <location>
        <begin position="183"/>
        <end position="248"/>
    </location>
</feature>
<feature type="domain" description="DUF8040" evidence="9">
    <location>
        <begin position="50"/>
        <end position="145"/>
    </location>
</feature>
<sequence length="674" mass="76639">MGSIDNSSEENYSSEDEIVDDDNYNILLTATVGMVTEYYTKYIEKEPCRTSYQTGYKFVSEILHGNPYRCQQQFRMEKHVFINLCMELKIKYGLKASRYIPVEELVNMFLMILGHGFGNRMVQERFQHSGETVSRYFTHVLNAVLRMSKDIISPLDKEFKNIPSKIRDDHRWWPYFKDCIGAIDGTHIPVKISPSKQVPYIGRKGIPTQNVMACCDFDMRFTFVCAGWEGTAHDTRIFLDAIHRKELQFPHPPRDAYDPMDPNGNITIKWDINSIEDATYNVIVSIYNYQLYRHVESPGWRMSWTWPKDEVIWDLRGAEATEQGNCSRFKGSLPHCCDKTPVIVDLALGAPYNMQYKNCCRGGVLSSTTQDPTKTMSSFQMSVGGVFVLDSATKAIPSNFSVGLPGYTCSNATVVAPSKVQVDGQRSIQYLMTWEVTCSYSQFRESATPGCCVSLSAFYNSTVVSCPLCSCGCQNSPATSECFRDGQQPDLLQLPNGDDEGTPPFVLCTQHMCPIRVHWHLKVSYKEYWRVKVTITNFNILKNYTDWNLVIQHPNLRSITQVFSFNYNPLIQYGDINDTGMFWGIKNYNEMLLQYGVDGNVQTEMLLRKDPGDFTFKGGWAFPRKIAFNGHECVMPPPDMFPSLPNSSPAAPALLLHLCLGLSPLLLFGLFLFV</sequence>
<dbReference type="PANTHER" id="PTHR31673">
    <property type="entry name" value="PROTEIN COBRA"/>
    <property type="match status" value="1"/>
</dbReference>
<keyword evidence="6" id="KW-0472">Membrane</keyword>
<feature type="transmembrane region" description="Helical" evidence="6">
    <location>
        <begin position="654"/>
        <end position="673"/>
    </location>
</feature>
<reference evidence="11" key="2">
    <citation type="submission" date="2025-08" db="UniProtKB">
        <authorList>
            <consortium name="RefSeq"/>
        </authorList>
    </citation>
    <scope>IDENTIFICATION</scope>
    <source>
        <tissue evidence="11">Young leaves</tissue>
    </source>
</reference>
<feature type="domain" description="COBRA C-terminal" evidence="8">
    <location>
        <begin position="451"/>
        <end position="642"/>
    </location>
</feature>
<evidence type="ECO:0000259" key="8">
    <source>
        <dbReference type="Pfam" id="PF25079"/>
    </source>
</evidence>
<comment type="similarity">
    <text evidence="2">Belongs to the COBRA family.</text>
</comment>
<evidence type="ECO:0000313" key="10">
    <source>
        <dbReference type="Proteomes" id="UP000228380"/>
    </source>
</evidence>
<comment type="cofactor">
    <cofactor evidence="1">
        <name>a divalent metal cation</name>
        <dbReference type="ChEBI" id="CHEBI:60240"/>
    </cofactor>
</comment>
<dbReference type="PANTHER" id="PTHR31673:SF30">
    <property type="entry name" value="COBRA-LIKE PROTEIN 6"/>
    <property type="match status" value="1"/>
</dbReference>
<dbReference type="Pfam" id="PF13359">
    <property type="entry name" value="DDE_Tnp_4"/>
    <property type="match status" value="1"/>
</dbReference>
<dbReference type="GO" id="GO:0052324">
    <property type="term" value="P:plant-type cell wall cellulose biosynthetic process"/>
    <property type="evidence" value="ECO:0007669"/>
    <property type="project" value="TreeGrafter"/>
</dbReference>
<dbReference type="GeneID" id="103708480"/>
<dbReference type="OrthoDB" id="1884438at2759"/>
<keyword evidence="3" id="KW-0479">Metal-binding</keyword>
<dbReference type="RefSeq" id="XP_038972054.1">
    <property type="nucleotide sequence ID" value="XM_039116126.1"/>
</dbReference>
<dbReference type="Pfam" id="PF04833">
    <property type="entry name" value="COBRA"/>
    <property type="match status" value="1"/>
</dbReference>
<keyword evidence="10" id="KW-1185">Reference proteome</keyword>
<reference evidence="10" key="1">
    <citation type="journal article" date="2019" name="Nat. Commun.">
        <title>Genome-wide association mapping of date palm fruit traits.</title>
        <authorList>
            <person name="Hazzouri K.M."/>
            <person name="Gros-Balthazard M."/>
            <person name="Flowers J.M."/>
            <person name="Copetti D."/>
            <person name="Lemansour A."/>
            <person name="Lebrun M."/>
            <person name="Masmoudi K."/>
            <person name="Ferrand S."/>
            <person name="Dhar M.I."/>
            <person name="Fresquez Z.A."/>
            <person name="Rosas U."/>
            <person name="Zhang J."/>
            <person name="Talag J."/>
            <person name="Lee S."/>
            <person name="Kudrna D."/>
            <person name="Powell R.F."/>
            <person name="Leitch I.J."/>
            <person name="Krueger R.R."/>
            <person name="Wing R.A."/>
            <person name="Amiri K.M.A."/>
            <person name="Purugganan M.D."/>
        </authorList>
    </citation>
    <scope>NUCLEOTIDE SEQUENCE [LARGE SCALE GENOMIC DNA]</scope>
    <source>
        <strain evidence="10">cv. Khalas</strain>
    </source>
</reference>
<dbReference type="GO" id="GO:0046872">
    <property type="term" value="F:metal ion binding"/>
    <property type="evidence" value="ECO:0007669"/>
    <property type="project" value="UniProtKB-KW"/>
</dbReference>
<dbReference type="Proteomes" id="UP000228380">
    <property type="component" value="Chromosome 2"/>
</dbReference>
<keyword evidence="5" id="KW-0325">Glycoprotein</keyword>